<feature type="domain" description="Response regulatory" evidence="2">
    <location>
        <begin position="12"/>
        <end position="126"/>
    </location>
</feature>
<proteinExistence type="predicted"/>
<dbReference type="EMBL" id="VSSQ01005695">
    <property type="protein sequence ID" value="MPM30099.1"/>
    <property type="molecule type" value="Genomic_DNA"/>
</dbReference>
<dbReference type="GO" id="GO:0000976">
    <property type="term" value="F:transcription cis-regulatory region binding"/>
    <property type="evidence" value="ECO:0007669"/>
    <property type="project" value="TreeGrafter"/>
</dbReference>
<evidence type="ECO:0000259" key="3">
    <source>
        <dbReference type="PROSITE" id="PS51755"/>
    </source>
</evidence>
<feature type="domain" description="OmpR/PhoB-type" evidence="3">
    <location>
        <begin position="134"/>
        <end position="227"/>
    </location>
</feature>
<dbReference type="PANTHER" id="PTHR48111:SF24">
    <property type="entry name" value="TRANSCRIPTIONAL REGULATORY PROTEIN CSSR"/>
    <property type="match status" value="1"/>
</dbReference>
<dbReference type="GO" id="GO:0006355">
    <property type="term" value="P:regulation of DNA-templated transcription"/>
    <property type="evidence" value="ECO:0007669"/>
    <property type="project" value="InterPro"/>
</dbReference>
<dbReference type="SMART" id="SM00448">
    <property type="entry name" value="REC"/>
    <property type="match status" value="1"/>
</dbReference>
<dbReference type="GO" id="GO:0032993">
    <property type="term" value="C:protein-DNA complex"/>
    <property type="evidence" value="ECO:0007669"/>
    <property type="project" value="TreeGrafter"/>
</dbReference>
<dbReference type="InterPro" id="IPR011006">
    <property type="entry name" value="CheY-like_superfamily"/>
</dbReference>
<evidence type="ECO:0000313" key="4">
    <source>
        <dbReference type="EMBL" id="MPM30099.1"/>
    </source>
</evidence>
<reference evidence="4" key="1">
    <citation type="submission" date="2019-08" db="EMBL/GenBank/DDBJ databases">
        <authorList>
            <person name="Kucharzyk K."/>
            <person name="Murdoch R.W."/>
            <person name="Higgins S."/>
            <person name="Loffler F."/>
        </authorList>
    </citation>
    <scope>NUCLEOTIDE SEQUENCE</scope>
</reference>
<dbReference type="GO" id="GO:0005829">
    <property type="term" value="C:cytosol"/>
    <property type="evidence" value="ECO:0007669"/>
    <property type="project" value="TreeGrafter"/>
</dbReference>
<dbReference type="PROSITE" id="PS51755">
    <property type="entry name" value="OMPR_PHOB"/>
    <property type="match status" value="1"/>
</dbReference>
<dbReference type="InterPro" id="IPR001789">
    <property type="entry name" value="Sig_transdc_resp-reg_receiver"/>
</dbReference>
<dbReference type="InterPro" id="IPR039420">
    <property type="entry name" value="WalR-like"/>
</dbReference>
<dbReference type="GO" id="GO:0000156">
    <property type="term" value="F:phosphorelay response regulator activity"/>
    <property type="evidence" value="ECO:0007669"/>
    <property type="project" value="TreeGrafter"/>
</dbReference>
<dbReference type="AlphaFoldDB" id="A0A644YP65"/>
<dbReference type="Pfam" id="PF00486">
    <property type="entry name" value="Trans_reg_C"/>
    <property type="match status" value="1"/>
</dbReference>
<keyword evidence="1" id="KW-0238">DNA-binding</keyword>
<gene>
    <name evidence="4" type="primary">cssR_1</name>
    <name evidence="4" type="ORF">SDC9_76642</name>
</gene>
<dbReference type="CDD" id="cd00383">
    <property type="entry name" value="trans_reg_C"/>
    <property type="match status" value="1"/>
</dbReference>
<evidence type="ECO:0000259" key="2">
    <source>
        <dbReference type="PROSITE" id="PS50110"/>
    </source>
</evidence>
<organism evidence="4">
    <name type="scientific">bioreactor metagenome</name>
    <dbReference type="NCBI Taxonomy" id="1076179"/>
    <lineage>
        <taxon>unclassified sequences</taxon>
        <taxon>metagenomes</taxon>
        <taxon>ecological metagenomes</taxon>
    </lineage>
</organism>
<accession>A0A644YP65</accession>
<dbReference type="SMART" id="SM00862">
    <property type="entry name" value="Trans_reg_C"/>
    <property type="match status" value="1"/>
</dbReference>
<dbReference type="SUPFAM" id="SSF52172">
    <property type="entry name" value="CheY-like"/>
    <property type="match status" value="1"/>
</dbReference>
<dbReference type="PANTHER" id="PTHR48111">
    <property type="entry name" value="REGULATOR OF RPOS"/>
    <property type="match status" value="1"/>
</dbReference>
<sequence>MKAGNIMSTRKVISIVEDEKDLNELVKRYLEKEGYEVRSYLTFDDAYEHTTDDDVHLWILDIMLDDKSGFDLIEEIRMHSPNVPVIFMSARDKEFDRIIGLEKGSDDYITKPFSPKELVLRVNNLIKRTYRNDNSRIQIDGYEIDESQRTVYEGGKELELTTKEFDLLMLFVKNKGTAFLREQILEKVWDVNYFGSDRVVDDTLRRLRKKMPNLSIHTIYGFGYRLG</sequence>
<dbReference type="CDD" id="cd17574">
    <property type="entry name" value="REC_OmpR"/>
    <property type="match status" value="1"/>
</dbReference>
<dbReference type="Gene3D" id="1.10.10.10">
    <property type="entry name" value="Winged helix-like DNA-binding domain superfamily/Winged helix DNA-binding domain"/>
    <property type="match status" value="1"/>
</dbReference>
<evidence type="ECO:0000256" key="1">
    <source>
        <dbReference type="ARBA" id="ARBA00023125"/>
    </source>
</evidence>
<dbReference type="Gene3D" id="6.10.250.690">
    <property type="match status" value="1"/>
</dbReference>
<dbReference type="InterPro" id="IPR001867">
    <property type="entry name" value="OmpR/PhoB-type_DNA-bd"/>
</dbReference>
<dbReference type="PROSITE" id="PS50110">
    <property type="entry name" value="RESPONSE_REGULATORY"/>
    <property type="match status" value="1"/>
</dbReference>
<dbReference type="Pfam" id="PF00072">
    <property type="entry name" value="Response_reg"/>
    <property type="match status" value="1"/>
</dbReference>
<dbReference type="InterPro" id="IPR036388">
    <property type="entry name" value="WH-like_DNA-bd_sf"/>
</dbReference>
<name>A0A644YP65_9ZZZZ</name>
<comment type="caution">
    <text evidence="4">The sequence shown here is derived from an EMBL/GenBank/DDBJ whole genome shotgun (WGS) entry which is preliminary data.</text>
</comment>
<dbReference type="Gene3D" id="3.40.50.2300">
    <property type="match status" value="1"/>
</dbReference>
<protein>
    <submittedName>
        <fullName evidence="4">Transcriptional regulatory protein CssR</fullName>
    </submittedName>
</protein>